<dbReference type="Proteomes" id="UP000007350">
    <property type="component" value="Unassembled WGS sequence"/>
</dbReference>
<feature type="compositionally biased region" description="Acidic residues" evidence="1">
    <location>
        <begin position="230"/>
        <end position="243"/>
    </location>
</feature>
<dbReference type="EMBL" id="AHKC01013555">
    <property type="protein sequence ID" value="EKF29304.1"/>
    <property type="molecule type" value="Genomic_DNA"/>
</dbReference>
<name>K2MU99_TRYCR</name>
<dbReference type="AlphaFoldDB" id="K2MU99"/>
<feature type="compositionally biased region" description="Basic and acidic residues" evidence="1">
    <location>
        <begin position="180"/>
        <end position="190"/>
    </location>
</feature>
<evidence type="ECO:0000313" key="4">
    <source>
        <dbReference type="Proteomes" id="UP000007350"/>
    </source>
</evidence>
<feature type="chain" id="PRO_5003861584" evidence="2">
    <location>
        <begin position="25"/>
        <end position="346"/>
    </location>
</feature>
<keyword evidence="4" id="KW-1185">Reference proteome</keyword>
<feature type="compositionally biased region" description="Basic and acidic residues" evidence="1">
    <location>
        <begin position="219"/>
        <end position="229"/>
    </location>
</feature>
<feature type="signal peptide" evidence="2">
    <location>
        <begin position="1"/>
        <end position="24"/>
    </location>
</feature>
<proteinExistence type="predicted"/>
<evidence type="ECO:0000256" key="2">
    <source>
        <dbReference type="SAM" id="SignalP"/>
    </source>
</evidence>
<reference evidence="3 4" key="1">
    <citation type="journal article" date="2012" name="BMC Genomics">
        <title>Comparative genomic analysis of human infective Trypanosoma cruzi lineages with the bat-restricted subspecies T. cruzi marinkellei.</title>
        <authorList>
            <person name="Franzen O."/>
            <person name="Talavera-Lopez C."/>
            <person name="Ochaya S."/>
            <person name="Butler C.E."/>
            <person name="Messenger L.A."/>
            <person name="Lewis M.D."/>
            <person name="Llewellyn M.S."/>
            <person name="Marinkelle C.J."/>
            <person name="Tyler K.M."/>
            <person name="Miles M.A."/>
            <person name="Andersson B."/>
        </authorList>
    </citation>
    <scope>NUCLEOTIDE SEQUENCE [LARGE SCALE GENOMIC DNA]</scope>
    <source>
        <strain evidence="3 4">B7</strain>
    </source>
</reference>
<sequence length="346" mass="36844">MAMMMTGRVLLACALCVLWCGAAGGRCEGDATLSAGSPAAPASDGKIVQEPSRSVEEGLNKSVLESLVAEEQAEETHKEDLSAEDETPSSEGSSEEEEEIQQASAQEETSPSSPLPSKPQGGGTGGPPQQVDKKLEKVNESGLQPENQRQVKEGQETVVDVAAKVTKGNEGSGLQAQLHETLEKEEDTRNGEGISLTQGTEQHVNVEEITPRNPAGDHSLGEHKGSDGSKEEEDEEGEGDEDATSERVLAGGQEKINSTSGPEEVLNKTNTEGTQTPGDSDSSTAVSPATSFFCFFLCVRLRLRWWPRENEGARAVHRPHTHSSFSLCVCPLAWTLALTSPHDART</sequence>
<feature type="compositionally biased region" description="Acidic residues" evidence="1">
    <location>
        <begin position="82"/>
        <end position="100"/>
    </location>
</feature>
<feature type="compositionally biased region" description="Low complexity" evidence="1">
    <location>
        <begin position="101"/>
        <end position="110"/>
    </location>
</feature>
<gene>
    <name evidence="3" type="ORF">MOQ_006919</name>
</gene>
<evidence type="ECO:0000313" key="3">
    <source>
        <dbReference type="EMBL" id="EKF29304.1"/>
    </source>
</evidence>
<evidence type="ECO:0000256" key="1">
    <source>
        <dbReference type="SAM" id="MobiDB-lite"/>
    </source>
</evidence>
<feature type="compositionally biased region" description="Low complexity" evidence="1">
    <location>
        <begin position="34"/>
        <end position="43"/>
    </location>
</feature>
<feature type="compositionally biased region" description="Polar residues" evidence="1">
    <location>
        <begin position="255"/>
        <end position="285"/>
    </location>
</feature>
<protein>
    <submittedName>
        <fullName evidence="3">Mucin-associated surface protein (MASP), putative</fullName>
    </submittedName>
</protein>
<feature type="region of interest" description="Disordered" evidence="1">
    <location>
        <begin position="34"/>
        <end position="285"/>
    </location>
</feature>
<organism evidence="3 4">
    <name type="scientific">Trypanosoma cruzi marinkellei</name>
    <dbReference type="NCBI Taxonomy" id="85056"/>
    <lineage>
        <taxon>Eukaryota</taxon>
        <taxon>Discoba</taxon>
        <taxon>Euglenozoa</taxon>
        <taxon>Kinetoplastea</taxon>
        <taxon>Metakinetoplastina</taxon>
        <taxon>Trypanosomatida</taxon>
        <taxon>Trypanosomatidae</taxon>
        <taxon>Trypanosoma</taxon>
        <taxon>Schizotrypanum</taxon>
    </lineage>
</organism>
<accession>K2MU99</accession>
<comment type="caution">
    <text evidence="3">The sequence shown here is derived from an EMBL/GenBank/DDBJ whole genome shotgun (WGS) entry which is preliminary data.</text>
</comment>
<keyword evidence="2" id="KW-0732">Signal</keyword>